<sequence length="113" mass="12890">GRVAIVQVRNDTQTYTIVNIHAPPDYRHQHKFYENLDILLTLSYRGQNIILGGDFNCVLTNMDVIGGDIRTQILSANKETTHQLDTLHNIIEIHNLTDAYRQIHPNGTETTHT</sequence>
<feature type="non-terminal residue" evidence="1">
    <location>
        <position position="113"/>
    </location>
</feature>
<organism evidence="1">
    <name type="scientific">Arion vulgaris</name>
    <dbReference type="NCBI Taxonomy" id="1028688"/>
    <lineage>
        <taxon>Eukaryota</taxon>
        <taxon>Metazoa</taxon>
        <taxon>Spiralia</taxon>
        <taxon>Lophotrochozoa</taxon>
        <taxon>Mollusca</taxon>
        <taxon>Gastropoda</taxon>
        <taxon>Heterobranchia</taxon>
        <taxon>Euthyneura</taxon>
        <taxon>Panpulmonata</taxon>
        <taxon>Eupulmonata</taxon>
        <taxon>Stylommatophora</taxon>
        <taxon>Helicina</taxon>
        <taxon>Arionoidea</taxon>
        <taxon>Arionidae</taxon>
        <taxon>Arion</taxon>
    </lineage>
</organism>
<proteinExistence type="predicted"/>
<feature type="non-terminal residue" evidence="1">
    <location>
        <position position="1"/>
    </location>
</feature>
<protein>
    <recommendedName>
        <fullName evidence="2">Endonuclease/exonuclease/phosphatase domain-containing protein</fullName>
    </recommendedName>
</protein>
<reference evidence="1" key="1">
    <citation type="submission" date="2014-12" db="EMBL/GenBank/DDBJ databases">
        <title>Insight into the proteome of Arion vulgaris.</title>
        <authorList>
            <person name="Aradska J."/>
            <person name="Bulat T."/>
            <person name="Smidak R."/>
            <person name="Sarate P."/>
            <person name="Gangsoo J."/>
            <person name="Sialana F."/>
            <person name="Bilban M."/>
            <person name="Lubec G."/>
        </authorList>
    </citation>
    <scope>NUCLEOTIDE SEQUENCE</scope>
    <source>
        <tissue evidence="1">Skin</tissue>
    </source>
</reference>
<name>A0A0B6YRY3_9EUPU</name>
<gene>
    <name evidence="1" type="primary">ORF33398</name>
</gene>
<dbReference type="AlphaFoldDB" id="A0A0B6YRY3"/>
<dbReference type="Gene3D" id="3.60.10.10">
    <property type="entry name" value="Endonuclease/exonuclease/phosphatase"/>
    <property type="match status" value="1"/>
</dbReference>
<accession>A0A0B6YRY3</accession>
<dbReference type="SUPFAM" id="SSF56219">
    <property type="entry name" value="DNase I-like"/>
    <property type="match status" value="1"/>
</dbReference>
<evidence type="ECO:0008006" key="2">
    <source>
        <dbReference type="Google" id="ProtNLM"/>
    </source>
</evidence>
<dbReference type="EMBL" id="HACG01011666">
    <property type="protein sequence ID" value="CEK58531.1"/>
    <property type="molecule type" value="Transcribed_RNA"/>
</dbReference>
<evidence type="ECO:0000313" key="1">
    <source>
        <dbReference type="EMBL" id="CEK58531.1"/>
    </source>
</evidence>
<dbReference type="InterPro" id="IPR036691">
    <property type="entry name" value="Endo/exonu/phosph_ase_sf"/>
</dbReference>